<keyword evidence="2" id="KW-1133">Transmembrane helix</keyword>
<proteinExistence type="inferred from homology"/>
<feature type="region of interest" description="Disordered" evidence="8">
    <location>
        <begin position="86"/>
        <end position="110"/>
    </location>
</feature>
<reference evidence="10 12" key="2">
    <citation type="journal article" date="2013" name="Nature">
        <title>Insights into bilaterian evolution from three spiralian genomes.</title>
        <authorList>
            <person name="Simakov O."/>
            <person name="Marletaz F."/>
            <person name="Cho S.J."/>
            <person name="Edsinger-Gonzales E."/>
            <person name="Havlak P."/>
            <person name="Hellsten U."/>
            <person name="Kuo D.H."/>
            <person name="Larsson T."/>
            <person name="Lv J."/>
            <person name="Arendt D."/>
            <person name="Savage R."/>
            <person name="Osoegawa K."/>
            <person name="de Jong P."/>
            <person name="Grimwood J."/>
            <person name="Chapman J.A."/>
            <person name="Shapiro H."/>
            <person name="Aerts A."/>
            <person name="Otillar R.P."/>
            <person name="Terry A.Y."/>
            <person name="Boore J.L."/>
            <person name="Grigoriev I.V."/>
            <person name="Lindberg D.R."/>
            <person name="Seaver E.C."/>
            <person name="Weisblat D.A."/>
            <person name="Putnam N.H."/>
            <person name="Rokhsar D.S."/>
        </authorList>
    </citation>
    <scope>NUCLEOTIDE SEQUENCE</scope>
    <source>
        <strain evidence="10 12">I ESC-2004</strain>
    </source>
</reference>
<keyword evidence="1" id="KW-0812">Transmembrane</keyword>
<keyword evidence="12" id="KW-1185">Reference proteome</keyword>
<accession>R7TJ98</accession>
<feature type="region of interest" description="Disordered" evidence="8">
    <location>
        <begin position="387"/>
        <end position="467"/>
    </location>
</feature>
<evidence type="ECO:0000256" key="5">
    <source>
        <dbReference type="ARBA" id="ARBA00034746"/>
    </source>
</evidence>
<dbReference type="HOGENOM" id="CLU_033196_1_0_1"/>
<comment type="subcellular location">
    <subcellularLocation>
        <location evidence="4">Rough endoplasmic reticulum membrane</location>
        <topology evidence="4">Single-pass type I membrane protein</topology>
    </subcellularLocation>
</comment>
<organism evidence="10">
    <name type="scientific">Capitella teleta</name>
    <name type="common">Polychaete worm</name>
    <dbReference type="NCBI Taxonomy" id="283909"/>
    <lineage>
        <taxon>Eukaryota</taxon>
        <taxon>Metazoa</taxon>
        <taxon>Spiralia</taxon>
        <taxon>Lophotrochozoa</taxon>
        <taxon>Annelida</taxon>
        <taxon>Polychaeta</taxon>
        <taxon>Sedentaria</taxon>
        <taxon>Scolecida</taxon>
        <taxon>Capitellidae</taxon>
        <taxon>Capitella</taxon>
    </lineage>
</organism>
<evidence type="ECO:0000313" key="11">
    <source>
        <dbReference type="EnsemblMetazoa" id="CapteP178720"/>
    </source>
</evidence>
<dbReference type="GO" id="GO:0005509">
    <property type="term" value="F:calcium ion binding"/>
    <property type="evidence" value="ECO:0007669"/>
    <property type="project" value="InterPro"/>
</dbReference>
<dbReference type="EMBL" id="KB310616">
    <property type="protein sequence ID" value="ELT91180.1"/>
    <property type="molecule type" value="Genomic_DNA"/>
</dbReference>
<evidence type="ECO:0000256" key="2">
    <source>
        <dbReference type="ARBA" id="ARBA00022989"/>
    </source>
</evidence>
<protein>
    <recommendedName>
        <fullName evidence="6">PAT complex subunit CCDC47</fullName>
    </recommendedName>
    <alternativeName>
        <fullName evidence="7">Coiled-coil domain-containing protein 47</fullName>
    </alternativeName>
</protein>
<name>R7TJ98_CAPTE</name>
<evidence type="ECO:0000256" key="6">
    <source>
        <dbReference type="ARBA" id="ARBA00034875"/>
    </source>
</evidence>
<feature type="compositionally biased region" description="Basic residues" evidence="8">
    <location>
        <begin position="451"/>
        <end position="467"/>
    </location>
</feature>
<evidence type="ECO:0000256" key="9">
    <source>
        <dbReference type="SAM" id="SignalP"/>
    </source>
</evidence>
<keyword evidence="3" id="KW-0472">Membrane</keyword>
<evidence type="ECO:0000256" key="3">
    <source>
        <dbReference type="ARBA" id="ARBA00023136"/>
    </source>
</evidence>
<evidence type="ECO:0000256" key="1">
    <source>
        <dbReference type="ARBA" id="ARBA00022692"/>
    </source>
</evidence>
<feature type="compositionally biased region" description="Basic and acidic residues" evidence="8">
    <location>
        <begin position="417"/>
        <end position="450"/>
    </location>
</feature>
<dbReference type="AlphaFoldDB" id="R7TJ98"/>
<dbReference type="EnsemblMetazoa" id="CapteT178720">
    <property type="protein sequence ID" value="CapteP178720"/>
    <property type="gene ID" value="CapteG178720"/>
</dbReference>
<reference evidence="12" key="1">
    <citation type="submission" date="2012-12" db="EMBL/GenBank/DDBJ databases">
        <authorList>
            <person name="Hellsten U."/>
            <person name="Grimwood J."/>
            <person name="Chapman J.A."/>
            <person name="Shapiro H."/>
            <person name="Aerts A."/>
            <person name="Otillar R.P."/>
            <person name="Terry A.Y."/>
            <person name="Boore J.L."/>
            <person name="Simakov O."/>
            <person name="Marletaz F."/>
            <person name="Cho S.-J."/>
            <person name="Edsinger-Gonzales E."/>
            <person name="Havlak P."/>
            <person name="Kuo D.-H."/>
            <person name="Larsson T."/>
            <person name="Lv J."/>
            <person name="Arendt D."/>
            <person name="Savage R."/>
            <person name="Osoegawa K."/>
            <person name="de Jong P."/>
            <person name="Lindberg D.R."/>
            <person name="Seaver E.C."/>
            <person name="Weisblat D.A."/>
            <person name="Putnam N.H."/>
            <person name="Grigoriev I.V."/>
            <person name="Rokhsar D.S."/>
        </authorList>
    </citation>
    <scope>NUCLEOTIDE SEQUENCE</scope>
    <source>
        <strain evidence="12">I ESC-2004</strain>
    </source>
</reference>
<dbReference type="PANTHER" id="PTHR12883:SF0">
    <property type="entry name" value="PAT COMPLEX SUBUNIT CCDC47"/>
    <property type="match status" value="1"/>
</dbReference>
<sequence>MRSLLLLLVFISAALAANQYHQADIEDNEFAEFEDFDDEGEVIEDDSDGSIEDQPKVKVMMAPEAEEATGSSDDVTVEDDEDEFDHFQDEDEFEGFDKERPLRSKAGDKPQELKITPVPLHLRTKWDNFHLEMLLLAGVAVYVLNFLAGKSKNSRLAQNWFTHHKALLESQFALVGDDGTSTEPQSGVLMKDYENAYSLWCSGRVCCDGMLVTLKLLKRQDLVSTISRFFKPASDQIIIKVDLAVDELEKFVFCVANKKVASKMQKDLVDLSSFTELKKVVADKLPPSLHLLNEVTEASSTVMDSKFVQTMAKYESLIEYIHISDQYSGAKPTDDSQEAKIEPSPALLACFNLPSKGPGAGDMTLVEPLMKLIFHILNRLPHIHLSREAREKTRKNRSRMQELVQKAAHTQRAEAAQIRKEERKRAEKDRIMAETDPEKQRRLEEKSNKKDARKKQPKMKTMKVKMS</sequence>
<dbReference type="OMA" id="MHLVRDM"/>
<evidence type="ECO:0000313" key="12">
    <source>
        <dbReference type="Proteomes" id="UP000014760"/>
    </source>
</evidence>
<dbReference type="InterPro" id="IPR012879">
    <property type="entry name" value="CCDC47"/>
</dbReference>
<dbReference type="EMBL" id="AMQN01002969">
    <property type="status" value="NOT_ANNOTATED_CDS"/>
    <property type="molecule type" value="Genomic_DNA"/>
</dbReference>
<evidence type="ECO:0000256" key="8">
    <source>
        <dbReference type="SAM" id="MobiDB-lite"/>
    </source>
</evidence>
<evidence type="ECO:0000256" key="7">
    <source>
        <dbReference type="ARBA" id="ARBA00034902"/>
    </source>
</evidence>
<dbReference type="GO" id="GO:0030867">
    <property type="term" value="C:rough endoplasmic reticulum membrane"/>
    <property type="evidence" value="ECO:0007669"/>
    <property type="project" value="UniProtKB-SubCell"/>
</dbReference>
<dbReference type="FunCoup" id="R7TJ98">
    <property type="interactions" value="2020"/>
</dbReference>
<feature type="signal peptide" evidence="9">
    <location>
        <begin position="1"/>
        <end position="16"/>
    </location>
</feature>
<evidence type="ECO:0000313" key="10">
    <source>
        <dbReference type="EMBL" id="ELT91180.1"/>
    </source>
</evidence>
<dbReference type="GO" id="GO:0032469">
    <property type="term" value="P:endoplasmic reticulum calcium ion homeostasis"/>
    <property type="evidence" value="ECO:0007669"/>
    <property type="project" value="InterPro"/>
</dbReference>
<dbReference type="PANTHER" id="PTHR12883">
    <property type="entry name" value="ADIPOCYTE-SPECIFIC PROTEIN 4-RELATED"/>
    <property type="match status" value="1"/>
</dbReference>
<dbReference type="Pfam" id="PF07946">
    <property type="entry name" value="CCDC47"/>
    <property type="match status" value="1"/>
</dbReference>
<dbReference type="OrthoDB" id="10039147at2759"/>
<comment type="similarity">
    <text evidence="5">Belongs to the CCDC47 family.</text>
</comment>
<feature type="compositionally biased region" description="Basic and acidic residues" evidence="8">
    <location>
        <begin position="95"/>
        <end position="110"/>
    </location>
</feature>
<evidence type="ECO:0000256" key="4">
    <source>
        <dbReference type="ARBA" id="ARBA00034697"/>
    </source>
</evidence>
<reference evidence="11" key="3">
    <citation type="submission" date="2015-06" db="UniProtKB">
        <authorList>
            <consortium name="EnsemblMetazoa"/>
        </authorList>
    </citation>
    <scope>IDENTIFICATION</scope>
</reference>
<gene>
    <name evidence="10" type="ORF">CAPTEDRAFT_178720</name>
</gene>
<dbReference type="STRING" id="283909.R7TJ98"/>
<keyword evidence="9" id="KW-0732">Signal</keyword>
<feature type="chain" id="PRO_5008787070" description="PAT complex subunit CCDC47" evidence="9">
    <location>
        <begin position="17"/>
        <end position="467"/>
    </location>
</feature>
<dbReference type="Proteomes" id="UP000014760">
    <property type="component" value="Unassembled WGS sequence"/>
</dbReference>